<feature type="compositionally biased region" description="Polar residues" evidence="2">
    <location>
        <begin position="56"/>
        <end position="74"/>
    </location>
</feature>
<name>A0ABQ5HRU7_9ASTR</name>
<comment type="caution">
    <text evidence="4">The sequence shown here is derived from an EMBL/GenBank/DDBJ whole genome shotgun (WGS) entry which is preliminary data.</text>
</comment>
<keyword evidence="1" id="KW-0175">Coiled coil</keyword>
<evidence type="ECO:0000259" key="3">
    <source>
        <dbReference type="Pfam" id="PF01693"/>
    </source>
</evidence>
<dbReference type="Gene3D" id="3.40.970.10">
    <property type="entry name" value="Ribonuclease H1, N-terminal domain"/>
    <property type="match status" value="1"/>
</dbReference>
<evidence type="ECO:0000313" key="4">
    <source>
        <dbReference type="EMBL" id="GJT89858.1"/>
    </source>
</evidence>
<feature type="region of interest" description="Disordered" evidence="2">
    <location>
        <begin position="56"/>
        <end position="93"/>
    </location>
</feature>
<dbReference type="InterPro" id="IPR037056">
    <property type="entry name" value="RNase_H1_N_sf"/>
</dbReference>
<proteinExistence type="predicted"/>
<evidence type="ECO:0000313" key="5">
    <source>
        <dbReference type="Proteomes" id="UP001151760"/>
    </source>
</evidence>
<protein>
    <submittedName>
        <fullName evidence="4">Enzymatic polyprotein</fullName>
    </submittedName>
</protein>
<dbReference type="SUPFAM" id="SSF55658">
    <property type="entry name" value="L9 N-domain-like"/>
    <property type="match status" value="1"/>
</dbReference>
<sequence>MEAIIKTVQSQLQQKREQLASLKEKITSLKEQAISIEKEEKELCNLLQSLTQNLETTSEPIETSTNTQKQPEPVTSTSKTQQSSSPSPGEKEFMKREEDIEKILQNSSHGKQKWYVIFNGPFRGIYNDWAIASTHIIGKSVSHKSYLTKEAAEKALGESYKTVTTEEVQKSQQFVSLNQHLQSQTAKLNAINKMKNVPTTSEREEMRRPSVENFQRLWDSLISYNDVHTTMMFYPKKRDTGPKAVFFPQASSRDVYDYFIHGLVDSLYFHGSNPRELQEFPPKVQNTIKVYNDLFAKGREVAVQSPPTILSLVLARPLIPNTLQLYQTRVRRPRDIEPNSMSHQRNHQPSKNHLMVNLWPKPLNLSKTIEEPVEEQVFEMASDDID</sequence>
<feature type="domain" description="Ribonuclease H1 N-terminal" evidence="3">
    <location>
        <begin position="113"/>
        <end position="154"/>
    </location>
</feature>
<dbReference type="Proteomes" id="UP001151760">
    <property type="component" value="Unassembled WGS sequence"/>
</dbReference>
<reference evidence="4" key="1">
    <citation type="journal article" date="2022" name="Int. J. Mol. Sci.">
        <title>Draft Genome of Tanacetum Coccineum: Genomic Comparison of Closely Related Tanacetum-Family Plants.</title>
        <authorList>
            <person name="Yamashiro T."/>
            <person name="Shiraishi A."/>
            <person name="Nakayama K."/>
            <person name="Satake H."/>
        </authorList>
    </citation>
    <scope>NUCLEOTIDE SEQUENCE</scope>
</reference>
<evidence type="ECO:0000256" key="2">
    <source>
        <dbReference type="SAM" id="MobiDB-lite"/>
    </source>
</evidence>
<dbReference type="InterPro" id="IPR009027">
    <property type="entry name" value="Ribosomal_bL9/RNase_H1_N"/>
</dbReference>
<keyword evidence="5" id="KW-1185">Reference proteome</keyword>
<feature type="coiled-coil region" evidence="1">
    <location>
        <begin position="5"/>
        <end position="39"/>
    </location>
</feature>
<evidence type="ECO:0000256" key="1">
    <source>
        <dbReference type="SAM" id="Coils"/>
    </source>
</evidence>
<gene>
    <name evidence="4" type="ORF">Tco_1078703</name>
</gene>
<feature type="compositionally biased region" description="Low complexity" evidence="2">
    <location>
        <begin position="75"/>
        <end position="88"/>
    </location>
</feature>
<organism evidence="4 5">
    <name type="scientific">Tanacetum coccineum</name>
    <dbReference type="NCBI Taxonomy" id="301880"/>
    <lineage>
        <taxon>Eukaryota</taxon>
        <taxon>Viridiplantae</taxon>
        <taxon>Streptophyta</taxon>
        <taxon>Embryophyta</taxon>
        <taxon>Tracheophyta</taxon>
        <taxon>Spermatophyta</taxon>
        <taxon>Magnoliopsida</taxon>
        <taxon>eudicotyledons</taxon>
        <taxon>Gunneridae</taxon>
        <taxon>Pentapetalae</taxon>
        <taxon>asterids</taxon>
        <taxon>campanulids</taxon>
        <taxon>Asterales</taxon>
        <taxon>Asteraceae</taxon>
        <taxon>Asteroideae</taxon>
        <taxon>Anthemideae</taxon>
        <taxon>Anthemidinae</taxon>
        <taxon>Tanacetum</taxon>
    </lineage>
</organism>
<dbReference type="InterPro" id="IPR011320">
    <property type="entry name" value="RNase_H1_N"/>
</dbReference>
<reference evidence="4" key="2">
    <citation type="submission" date="2022-01" db="EMBL/GenBank/DDBJ databases">
        <authorList>
            <person name="Yamashiro T."/>
            <person name="Shiraishi A."/>
            <person name="Satake H."/>
            <person name="Nakayama K."/>
        </authorList>
    </citation>
    <scope>NUCLEOTIDE SEQUENCE</scope>
</reference>
<dbReference type="Pfam" id="PF01693">
    <property type="entry name" value="Cauli_VI"/>
    <property type="match status" value="1"/>
</dbReference>
<dbReference type="EMBL" id="BQNB010019867">
    <property type="protein sequence ID" value="GJT89858.1"/>
    <property type="molecule type" value="Genomic_DNA"/>
</dbReference>
<accession>A0ABQ5HRU7</accession>